<reference evidence="2 3" key="1">
    <citation type="submission" date="2016-10" db="EMBL/GenBank/DDBJ databases">
        <authorList>
            <person name="de Groot N.N."/>
        </authorList>
    </citation>
    <scope>NUCLEOTIDE SEQUENCE [LARGE SCALE GENOMIC DNA]</scope>
    <source>
        <strain evidence="2 3">DSM 16981</strain>
    </source>
</reference>
<dbReference type="RefSeq" id="WP_091647401.1">
    <property type="nucleotide sequence ID" value="NZ_FNHQ01000001.1"/>
</dbReference>
<evidence type="ECO:0000256" key="1">
    <source>
        <dbReference type="SAM" id="MobiDB-lite"/>
    </source>
</evidence>
<evidence type="ECO:0000313" key="3">
    <source>
        <dbReference type="Proteomes" id="UP000199309"/>
    </source>
</evidence>
<feature type="compositionally biased region" description="Polar residues" evidence="1">
    <location>
        <begin position="195"/>
        <end position="213"/>
    </location>
</feature>
<dbReference type="STRING" id="349095.SAMN05660299_00212"/>
<organism evidence="2 3">
    <name type="scientific">Megasphaera paucivorans</name>
    <dbReference type="NCBI Taxonomy" id="349095"/>
    <lineage>
        <taxon>Bacteria</taxon>
        <taxon>Bacillati</taxon>
        <taxon>Bacillota</taxon>
        <taxon>Negativicutes</taxon>
        <taxon>Veillonellales</taxon>
        <taxon>Veillonellaceae</taxon>
        <taxon>Megasphaera</taxon>
    </lineage>
</organism>
<dbReference type="OrthoDB" id="9805874at2"/>
<feature type="compositionally biased region" description="Basic and acidic residues" evidence="1">
    <location>
        <begin position="183"/>
        <end position="194"/>
    </location>
</feature>
<sequence length="287" mass="32526">MDKKIPLLTANDIECRIQMITKNNKALVLLYKNARVDMRVLDEVFGPMNWQREHQVVNNNLFCTIAVWDESKKAWISKQDVGVPSQTEAEKGQASDAFKRAGTCWGIGRELYDVPPIFILLDKTEIVPRSNGKTTSYAKFYVKSIQYDETLRKFTELSIVDSKGKSRYSLQSPVKSAVTVPKQNDDKSIGKENKTQSSGAQAEKQTNDVTSNAANDIKMRNHYLIEIVKAANVKEMANRLPSIIQEEYGVNSINKLTFEQAKEMYENIDFILDTAMAEAEDKEAVNR</sequence>
<proteinExistence type="predicted"/>
<dbReference type="EMBL" id="FNHQ01000001">
    <property type="protein sequence ID" value="SDM09425.1"/>
    <property type="molecule type" value="Genomic_DNA"/>
</dbReference>
<name>A0A1G9QGJ8_9FIRM</name>
<keyword evidence="3" id="KW-1185">Reference proteome</keyword>
<accession>A0A1G9QGJ8</accession>
<protein>
    <recommendedName>
        <fullName evidence="4">Rad52/22 family double-strand break repair protein</fullName>
    </recommendedName>
</protein>
<evidence type="ECO:0008006" key="4">
    <source>
        <dbReference type="Google" id="ProtNLM"/>
    </source>
</evidence>
<gene>
    <name evidence="2" type="ORF">SAMN05660299_00212</name>
</gene>
<dbReference type="Proteomes" id="UP000199309">
    <property type="component" value="Unassembled WGS sequence"/>
</dbReference>
<evidence type="ECO:0000313" key="2">
    <source>
        <dbReference type="EMBL" id="SDM09425.1"/>
    </source>
</evidence>
<feature type="region of interest" description="Disordered" evidence="1">
    <location>
        <begin position="172"/>
        <end position="213"/>
    </location>
</feature>
<dbReference type="AlphaFoldDB" id="A0A1G9QGJ8"/>